<dbReference type="InterPro" id="IPR025214">
    <property type="entry name" value="CENP-U"/>
</dbReference>
<evidence type="ECO:0000256" key="4">
    <source>
        <dbReference type="ARBA" id="ARBA00016402"/>
    </source>
</evidence>
<keyword evidence="7" id="KW-0539">Nucleus</keyword>
<proteinExistence type="inferred from homology"/>
<feature type="compositionally biased region" description="Basic and acidic residues" evidence="11">
    <location>
        <begin position="107"/>
        <end position="128"/>
    </location>
</feature>
<dbReference type="PANTHER" id="PTHR32222">
    <property type="entry name" value="CENTROMERE PROTEIN U"/>
    <property type="match status" value="1"/>
</dbReference>
<evidence type="ECO:0000256" key="8">
    <source>
        <dbReference type="ARBA" id="ARBA00023328"/>
    </source>
</evidence>
<feature type="compositionally biased region" description="Basic and acidic residues" evidence="11">
    <location>
        <begin position="65"/>
        <end position="82"/>
    </location>
</feature>
<dbReference type="AlphaFoldDB" id="A0A8D3AUT1"/>
<dbReference type="OrthoDB" id="8959258at2759"/>
<dbReference type="GO" id="GO:0000775">
    <property type="term" value="C:chromosome, centromeric region"/>
    <property type="evidence" value="ECO:0007669"/>
    <property type="project" value="UniProtKB-SubCell"/>
</dbReference>
<name>A0A8D3AUT1_SCOMX</name>
<evidence type="ECO:0000256" key="11">
    <source>
        <dbReference type="SAM" id="MobiDB-lite"/>
    </source>
</evidence>
<dbReference type="GeneID" id="118319214"/>
<organism evidence="12 13">
    <name type="scientific">Scophthalmus maximus</name>
    <name type="common">Turbot</name>
    <name type="synonym">Psetta maxima</name>
    <dbReference type="NCBI Taxonomy" id="52904"/>
    <lineage>
        <taxon>Eukaryota</taxon>
        <taxon>Metazoa</taxon>
        <taxon>Chordata</taxon>
        <taxon>Craniata</taxon>
        <taxon>Vertebrata</taxon>
        <taxon>Euteleostomi</taxon>
        <taxon>Actinopterygii</taxon>
        <taxon>Neopterygii</taxon>
        <taxon>Teleostei</taxon>
        <taxon>Neoteleostei</taxon>
        <taxon>Acanthomorphata</taxon>
        <taxon>Carangaria</taxon>
        <taxon>Pleuronectiformes</taxon>
        <taxon>Pleuronectoidei</taxon>
        <taxon>Scophthalmidae</taxon>
        <taxon>Scophthalmus</taxon>
    </lineage>
</organism>
<sequence>MSAKKGRGAKVPAGPPDQRQASSRDVAEAPNVSAIDKTSFLEALQLNDGNPLHSTAMEEELNVLEEGRVDRGKAGRPNDPRTLKAKQRGAAAKRKATETDEENGEEEEKKRTRRSTGEKVKARPDKGGERKKKKAEPEVPVGAVSSSDADSTPHTSSQPASRANRHLVGKKPAKRRSAGKTTAVRPLKRQQTTKDTKRRSESDIEKSNDPESQEESDTGADQQSRKRVLSSDEEVEEEKSWKPSPKEARVYRFVSSRKSSSGSASAGAGRSDTDKQRSKRPARQAGTNLEVVLDAFLDFCDQYRESVESKAVKQSIDSFSSHVKEQLLEKISSDKELRVLKRENAKVGSLIRTKTQRMLDAKHELMRAERQVWQLQKESAELKLRLADLKKSRVFLHDIRELNQQYLDHRHKRPKERETYGASSLAALMLETKHIQAAEQHLKGINDRMEKRQKESGICK</sequence>
<feature type="compositionally biased region" description="Low complexity" evidence="11">
    <location>
        <begin position="256"/>
        <end position="270"/>
    </location>
</feature>
<dbReference type="PANTHER" id="PTHR32222:SF1">
    <property type="entry name" value="CENTROMERE PROTEIN U"/>
    <property type="match status" value="1"/>
</dbReference>
<dbReference type="CTD" id="79682"/>
<dbReference type="KEGG" id="smau:118319214"/>
<reference evidence="12" key="1">
    <citation type="submission" date="2023-05" db="EMBL/GenBank/DDBJ databases">
        <title>High-quality long-read genome of Scophthalmus maximus.</title>
        <authorList>
            <person name="Lien S."/>
            <person name="Martinez P."/>
        </authorList>
    </citation>
    <scope>NUCLEOTIDE SEQUENCE [LARGE SCALE GENOMIC DNA]</scope>
</reference>
<feature type="coiled-coil region" evidence="10">
    <location>
        <begin position="351"/>
        <end position="392"/>
    </location>
</feature>
<accession>A0A8D3AUT1</accession>
<dbReference type="Ensembl" id="ENSSMAT00000024166.2">
    <property type="protein sequence ID" value="ENSSMAP00000023886.1"/>
    <property type="gene ID" value="ENSSMAG00000014570.2"/>
</dbReference>
<dbReference type="Pfam" id="PF13097">
    <property type="entry name" value="CENP-U"/>
    <property type="match status" value="1"/>
</dbReference>
<protein>
    <recommendedName>
        <fullName evidence="4">Centromere protein U</fullName>
    </recommendedName>
    <alternativeName>
        <fullName evidence="9">MLF1-interacting protein</fullName>
    </alternativeName>
</protein>
<reference evidence="12" key="2">
    <citation type="submission" date="2025-08" db="UniProtKB">
        <authorList>
            <consortium name="Ensembl"/>
        </authorList>
    </citation>
    <scope>IDENTIFICATION</scope>
</reference>
<dbReference type="Proteomes" id="UP000694558">
    <property type="component" value="Chromosome 13"/>
</dbReference>
<feature type="compositionally biased region" description="Polar residues" evidence="11">
    <location>
        <begin position="144"/>
        <end position="161"/>
    </location>
</feature>
<evidence type="ECO:0000313" key="12">
    <source>
        <dbReference type="Ensembl" id="ENSSMAP00000023886.1"/>
    </source>
</evidence>
<evidence type="ECO:0000256" key="1">
    <source>
        <dbReference type="ARBA" id="ARBA00004123"/>
    </source>
</evidence>
<feature type="compositionally biased region" description="Basic residues" evidence="11">
    <location>
        <begin position="83"/>
        <end position="94"/>
    </location>
</feature>
<dbReference type="OMA" id="FCQQYGE"/>
<feature type="compositionally biased region" description="Basic and acidic residues" evidence="11">
    <location>
        <begin position="192"/>
        <end position="209"/>
    </location>
</feature>
<evidence type="ECO:0000256" key="9">
    <source>
        <dbReference type="ARBA" id="ARBA00031456"/>
    </source>
</evidence>
<evidence type="ECO:0000256" key="10">
    <source>
        <dbReference type="SAM" id="Coils"/>
    </source>
</evidence>
<feature type="region of interest" description="Disordered" evidence="11">
    <location>
        <begin position="46"/>
        <end position="285"/>
    </location>
</feature>
<feature type="region of interest" description="Disordered" evidence="11">
    <location>
        <begin position="1"/>
        <end position="31"/>
    </location>
</feature>
<dbReference type="RefSeq" id="XP_035505310.1">
    <property type="nucleotide sequence ID" value="XM_035649417.2"/>
</dbReference>
<comment type="subcellular location">
    <subcellularLocation>
        <location evidence="2">Chromosome</location>
        <location evidence="2">Centromere</location>
    </subcellularLocation>
    <subcellularLocation>
        <location evidence="1">Nucleus</location>
    </subcellularLocation>
</comment>
<gene>
    <name evidence="12" type="primary">cenpu</name>
</gene>
<comment type="similarity">
    <text evidence="3">Belongs to the CENP-U/AME1 family.</text>
</comment>
<keyword evidence="6 10" id="KW-0175">Coiled coil</keyword>
<dbReference type="GeneTree" id="ENSGT00390000015511"/>
<evidence type="ECO:0000256" key="5">
    <source>
        <dbReference type="ARBA" id="ARBA00022454"/>
    </source>
</evidence>
<keyword evidence="8" id="KW-0137">Centromere</keyword>
<evidence type="ECO:0000256" key="6">
    <source>
        <dbReference type="ARBA" id="ARBA00023054"/>
    </source>
</evidence>
<feature type="compositionally biased region" description="Basic residues" evidence="11">
    <location>
        <begin position="163"/>
        <end position="178"/>
    </location>
</feature>
<keyword evidence="5" id="KW-0158">Chromosome</keyword>
<evidence type="ECO:0000256" key="2">
    <source>
        <dbReference type="ARBA" id="ARBA00004584"/>
    </source>
</evidence>
<evidence type="ECO:0000313" key="13">
    <source>
        <dbReference type="Proteomes" id="UP000694558"/>
    </source>
</evidence>
<feature type="compositionally biased region" description="Basic and acidic residues" evidence="11">
    <location>
        <begin position="238"/>
        <end position="250"/>
    </location>
</feature>
<evidence type="ECO:0000256" key="7">
    <source>
        <dbReference type="ARBA" id="ARBA00023242"/>
    </source>
</evidence>
<evidence type="ECO:0000256" key="3">
    <source>
        <dbReference type="ARBA" id="ARBA00010440"/>
    </source>
</evidence>
<dbReference type="GO" id="GO:0005634">
    <property type="term" value="C:nucleus"/>
    <property type="evidence" value="ECO:0007669"/>
    <property type="project" value="UniProtKB-SubCell"/>
</dbReference>